<evidence type="ECO:0000256" key="4">
    <source>
        <dbReference type="ARBA" id="ARBA00022827"/>
    </source>
</evidence>
<reference evidence="9 10" key="1">
    <citation type="submission" date="2019-05" db="EMBL/GenBank/DDBJ databases">
        <title>Flagellimonas sp. AsT0115, sp. nov., isolated from a marine red algae, Asparagopsis taxiformis.</title>
        <authorList>
            <person name="Kim J."/>
            <person name="Jeong S.E."/>
            <person name="Jeon C.O."/>
        </authorList>
    </citation>
    <scope>NUCLEOTIDE SEQUENCE [LARGE SCALE GENOMIC DNA]</scope>
    <source>
        <strain evidence="9 10">AsT0115</strain>
    </source>
</reference>
<dbReference type="InterPro" id="IPR000172">
    <property type="entry name" value="GMC_OxRdtase_N"/>
</dbReference>
<feature type="domain" description="Glucose-methanol-choline oxidoreductase N-terminal" evidence="6">
    <location>
        <begin position="205"/>
        <end position="325"/>
    </location>
</feature>
<dbReference type="PANTHER" id="PTHR42784">
    <property type="entry name" value="PYRANOSE 2-OXIDASE"/>
    <property type="match status" value="1"/>
</dbReference>
<keyword evidence="10" id="KW-1185">Reference proteome</keyword>
<dbReference type="RefSeq" id="WP_138839296.1">
    <property type="nucleotide sequence ID" value="NZ_VCNI01000005.1"/>
</dbReference>
<accession>A0ABY2WGE6</accession>
<dbReference type="InterPro" id="IPR007867">
    <property type="entry name" value="GMC_OxRtase_C"/>
</dbReference>
<keyword evidence="3" id="KW-0285">Flavoprotein</keyword>
<comment type="cofactor">
    <cofactor evidence="1">
        <name>FAD</name>
        <dbReference type="ChEBI" id="CHEBI:57692"/>
    </cofactor>
</comment>
<dbReference type="EMBL" id="VCNI01000005">
    <property type="protein sequence ID" value="TMU50622.1"/>
    <property type="molecule type" value="Genomic_DNA"/>
</dbReference>
<dbReference type="Pfam" id="PF05199">
    <property type="entry name" value="GMC_oxred_C"/>
    <property type="match status" value="1"/>
</dbReference>
<dbReference type="Proteomes" id="UP000751614">
    <property type="component" value="Unassembled WGS sequence"/>
</dbReference>
<organism evidence="9 10">
    <name type="scientific">Flagellimonas algicola</name>
    <dbReference type="NCBI Taxonomy" id="2583815"/>
    <lineage>
        <taxon>Bacteria</taxon>
        <taxon>Pseudomonadati</taxon>
        <taxon>Bacteroidota</taxon>
        <taxon>Flavobacteriia</taxon>
        <taxon>Flavobacteriales</taxon>
        <taxon>Flavobacteriaceae</taxon>
        <taxon>Flagellimonas</taxon>
    </lineage>
</organism>
<dbReference type="SUPFAM" id="SSF51905">
    <property type="entry name" value="FAD/NAD(P)-binding domain"/>
    <property type="match status" value="1"/>
</dbReference>
<keyword evidence="4" id="KW-0274">FAD</keyword>
<feature type="domain" description="FAD-dependent oxidoreductase 2 FAD-binding" evidence="7">
    <location>
        <begin position="11"/>
        <end position="44"/>
    </location>
</feature>
<dbReference type="PANTHER" id="PTHR42784:SF1">
    <property type="entry name" value="PYRANOSE 2-OXIDASE"/>
    <property type="match status" value="1"/>
</dbReference>
<dbReference type="Pfam" id="PF00890">
    <property type="entry name" value="FAD_binding_2"/>
    <property type="match status" value="1"/>
</dbReference>
<evidence type="ECO:0000256" key="3">
    <source>
        <dbReference type="ARBA" id="ARBA00022630"/>
    </source>
</evidence>
<comment type="similarity">
    <text evidence="2">Belongs to the GMC oxidoreductase family.</text>
</comment>
<gene>
    <name evidence="9" type="ORF">FGG15_18935</name>
</gene>
<evidence type="ECO:0000259" key="8">
    <source>
        <dbReference type="Pfam" id="PF05199"/>
    </source>
</evidence>
<name>A0ABY2WGE6_9FLAO</name>
<evidence type="ECO:0000313" key="9">
    <source>
        <dbReference type="EMBL" id="TMU50622.1"/>
    </source>
</evidence>
<evidence type="ECO:0000259" key="7">
    <source>
        <dbReference type="Pfam" id="PF00890"/>
    </source>
</evidence>
<dbReference type="InterPro" id="IPR036188">
    <property type="entry name" value="FAD/NAD-bd_sf"/>
</dbReference>
<sequence>MQIIENSTVYDVIIVGSGAGGGMATKILSEAGLKVAVVEAGPYFDPADPEQMTQLKWPHESPRRGASTVRPFGDFDSAYGGWEIEGEPYAKEEGTDFKWFRSRMLGGRTNHWGRISLRFGPKDFKRKNIDGLGDNWPIGYDDVKPYYDKVDKLIGVFGTNEGLPNDPDGFFLPPPKPRLHELFYIKGARKSNIPVYPSRMSMLTKKINNDRGVCFYCGQCSRACQVYADFSSGTCLIFPAQKNGGQIDLFVNCMVREVTTNEEGKATGVSYINKEDRKEYKLKGKIVVLAASACSSARILLNSKSTQHPNGLGNSSDIVGKYLHDSTGTNRMAFVPDLMNRETYNEDGVGGMHVYTPWWLENENLDFPRGYHIEMWGGLGMPSYGFGFNVNDFNSFFGLPVGGYGNGLRKDIKKYYGSVIGMAGRGESVAQKDNYCEIDPTKVDEFGVPILKFNYKWTDHEIKQVKHMHDTFEEIMHNMGGEPLGGKPGKDTNYGILVPGEIIHEVGTTRMGDNKKTSVVNSYQQLHDVDNVFIVDAGPFVSQADKNPTWTILALSWRTSDYIVEQLKQQNI</sequence>
<evidence type="ECO:0000256" key="5">
    <source>
        <dbReference type="ARBA" id="ARBA00023002"/>
    </source>
</evidence>
<protein>
    <submittedName>
        <fullName evidence="9">GMC family oxidoreductase</fullName>
    </submittedName>
</protein>
<keyword evidence="5" id="KW-0560">Oxidoreductase</keyword>
<evidence type="ECO:0000259" key="6">
    <source>
        <dbReference type="Pfam" id="PF00732"/>
    </source>
</evidence>
<dbReference type="Pfam" id="PF00732">
    <property type="entry name" value="GMC_oxred_N"/>
    <property type="match status" value="1"/>
</dbReference>
<dbReference type="Gene3D" id="3.50.50.60">
    <property type="entry name" value="FAD/NAD(P)-binding domain"/>
    <property type="match status" value="2"/>
</dbReference>
<dbReference type="SUPFAM" id="SSF54373">
    <property type="entry name" value="FAD-linked reductases, C-terminal domain"/>
    <property type="match status" value="1"/>
</dbReference>
<proteinExistence type="inferred from homology"/>
<feature type="domain" description="Glucose-methanol-choline oxidoreductase C-terminal" evidence="8">
    <location>
        <begin position="440"/>
        <end position="555"/>
    </location>
</feature>
<dbReference type="InterPro" id="IPR051473">
    <property type="entry name" value="P2Ox-like"/>
</dbReference>
<evidence type="ECO:0000313" key="10">
    <source>
        <dbReference type="Proteomes" id="UP000751614"/>
    </source>
</evidence>
<comment type="caution">
    <text evidence="9">The sequence shown here is derived from an EMBL/GenBank/DDBJ whole genome shotgun (WGS) entry which is preliminary data.</text>
</comment>
<dbReference type="InterPro" id="IPR003953">
    <property type="entry name" value="FAD-dep_OxRdtase_2_FAD-bd"/>
</dbReference>
<evidence type="ECO:0000256" key="2">
    <source>
        <dbReference type="ARBA" id="ARBA00010790"/>
    </source>
</evidence>
<evidence type="ECO:0000256" key="1">
    <source>
        <dbReference type="ARBA" id="ARBA00001974"/>
    </source>
</evidence>